<proteinExistence type="predicted"/>
<feature type="non-terminal residue" evidence="1">
    <location>
        <position position="268"/>
    </location>
</feature>
<keyword evidence="2" id="KW-1185">Reference proteome</keyword>
<dbReference type="EMBL" id="JAMZIH010006401">
    <property type="protein sequence ID" value="KAJ1673961.1"/>
    <property type="molecule type" value="Genomic_DNA"/>
</dbReference>
<evidence type="ECO:0000313" key="2">
    <source>
        <dbReference type="Proteomes" id="UP001145114"/>
    </source>
</evidence>
<gene>
    <name evidence="1" type="primary">VPS53_2</name>
    <name evidence="1" type="ORF">EV182_004237</name>
</gene>
<reference evidence="1" key="1">
    <citation type="submission" date="2022-06" db="EMBL/GenBank/DDBJ databases">
        <title>Phylogenomic reconstructions and comparative analyses of Kickxellomycotina fungi.</title>
        <authorList>
            <person name="Reynolds N.K."/>
            <person name="Stajich J.E."/>
            <person name="Barry K."/>
            <person name="Grigoriev I.V."/>
            <person name="Crous P."/>
            <person name="Smith M.E."/>
        </authorList>
    </citation>
    <scope>NUCLEOTIDE SEQUENCE</scope>
    <source>
        <strain evidence="1">RSA 2271</strain>
    </source>
</reference>
<accession>A0ACC1HF48</accession>
<evidence type="ECO:0000313" key="1">
    <source>
        <dbReference type="EMBL" id="KAJ1673961.1"/>
    </source>
</evidence>
<protein>
    <submittedName>
        <fullName evidence="1">Vacuolar protein sorting-associated protein 53</fullName>
    </submittedName>
</protein>
<comment type="caution">
    <text evidence="1">The sequence shown here is derived from an EMBL/GenBank/DDBJ whole genome shotgun (WGS) entry which is preliminary data.</text>
</comment>
<dbReference type="Proteomes" id="UP001145114">
    <property type="component" value="Unassembled WGS sequence"/>
</dbReference>
<organism evidence="1 2">
    <name type="scientific">Spiromyces aspiralis</name>
    <dbReference type="NCBI Taxonomy" id="68401"/>
    <lineage>
        <taxon>Eukaryota</taxon>
        <taxon>Fungi</taxon>
        <taxon>Fungi incertae sedis</taxon>
        <taxon>Zoopagomycota</taxon>
        <taxon>Kickxellomycotina</taxon>
        <taxon>Kickxellomycetes</taxon>
        <taxon>Kickxellales</taxon>
        <taxon>Kickxellaceae</taxon>
        <taxon>Spiromyces</taxon>
    </lineage>
</organism>
<sequence>MAAPPPPQKPQASVAPTSTTAGAAVSEDPLELDQFTVSSYIDYYIRDEKSLENIDVVLENIRYRLRSAKKHLDAMLHNSRVPDSDELQEIEHTKTSIQELYGRIANMRAKSHASERAVYDITQDIKTLDYAKRNVSETIKTFKRLQMLVNASDQFEQIIGNRNYRDAVYIVQAIDELTANFSSFERIPRVAELKSRIASQKKSLVRSIYHEFESGFDTQGTMVGNAATLRHACLAADVLKHNEREHIIEYYCDLQLNSYKAIFQLSDD</sequence>
<name>A0ACC1HF48_9FUNG</name>